<sequence length="239" mass="26420">MLEKRVLDVKGLTAGYGDIEVLKGINLYVEEGETVAIFGSNGSGKSTFLRVIAGLLRPWGGTIDLFGERINDLPPSDRVRRGLALAGEGRNLFLGMSVEENLVLGGWTKRPRVKENLERVYSYFPELKEKRKTLAGDLSGGQQQMLSIGRALMSQPKLLMIDELSLGLAPAIVDRLAQILLDIKEKEGLSILLVEQEVSLALEISRRAYVFDLGEVVDEGASKELMERDSIKRTYLSIV</sequence>
<dbReference type="InterPro" id="IPR003593">
    <property type="entry name" value="AAA+_ATPase"/>
</dbReference>
<name>A0A497XSU4_9AQUI</name>
<evidence type="ECO:0000256" key="3">
    <source>
        <dbReference type="ARBA" id="ARBA00022741"/>
    </source>
</evidence>
<feature type="domain" description="ABC transporter" evidence="6">
    <location>
        <begin position="7"/>
        <end position="238"/>
    </location>
</feature>
<evidence type="ECO:0000313" key="7">
    <source>
        <dbReference type="EMBL" id="RLJ71240.1"/>
    </source>
</evidence>
<organism evidence="7 8">
    <name type="scientific">Hydrogenivirga caldilitoris</name>
    <dbReference type="NCBI Taxonomy" id="246264"/>
    <lineage>
        <taxon>Bacteria</taxon>
        <taxon>Pseudomonadati</taxon>
        <taxon>Aquificota</taxon>
        <taxon>Aquificia</taxon>
        <taxon>Aquificales</taxon>
        <taxon>Aquificaceae</taxon>
        <taxon>Hydrogenivirga</taxon>
    </lineage>
</organism>
<dbReference type="EMBL" id="RCCJ01000001">
    <property type="protein sequence ID" value="RLJ71240.1"/>
    <property type="molecule type" value="Genomic_DNA"/>
</dbReference>
<comment type="similarity">
    <text evidence="1">Belongs to the ABC transporter superfamily.</text>
</comment>
<accession>A0A497XSU4</accession>
<dbReference type="PANTHER" id="PTHR43820:SF4">
    <property type="entry name" value="HIGH-AFFINITY BRANCHED-CHAIN AMINO ACID TRANSPORT ATP-BINDING PROTEIN LIVF"/>
    <property type="match status" value="1"/>
</dbReference>
<evidence type="ECO:0000313" key="8">
    <source>
        <dbReference type="Proteomes" id="UP000267841"/>
    </source>
</evidence>
<comment type="caution">
    <text evidence="7">The sequence shown here is derived from an EMBL/GenBank/DDBJ whole genome shotgun (WGS) entry which is preliminary data.</text>
</comment>
<dbReference type="PROSITE" id="PS00211">
    <property type="entry name" value="ABC_TRANSPORTER_1"/>
    <property type="match status" value="1"/>
</dbReference>
<dbReference type="SUPFAM" id="SSF52540">
    <property type="entry name" value="P-loop containing nucleoside triphosphate hydrolases"/>
    <property type="match status" value="1"/>
</dbReference>
<dbReference type="PROSITE" id="PS50893">
    <property type="entry name" value="ABC_TRANSPORTER_2"/>
    <property type="match status" value="1"/>
</dbReference>
<keyword evidence="3" id="KW-0547">Nucleotide-binding</keyword>
<keyword evidence="2" id="KW-0813">Transport</keyword>
<dbReference type="CDD" id="cd03224">
    <property type="entry name" value="ABC_TM1139_LivF_branched"/>
    <property type="match status" value="1"/>
</dbReference>
<dbReference type="AlphaFoldDB" id="A0A497XSU4"/>
<evidence type="ECO:0000256" key="4">
    <source>
        <dbReference type="ARBA" id="ARBA00022840"/>
    </source>
</evidence>
<keyword evidence="4 7" id="KW-0067">ATP-binding</keyword>
<keyword evidence="5" id="KW-0029">Amino-acid transport</keyword>
<dbReference type="InterPro" id="IPR052156">
    <property type="entry name" value="BCAA_Transport_ATP-bd_LivF"/>
</dbReference>
<dbReference type="RefSeq" id="WP_170144770.1">
    <property type="nucleotide sequence ID" value="NZ_RCCJ01000001.1"/>
</dbReference>
<dbReference type="InterPro" id="IPR017871">
    <property type="entry name" value="ABC_transporter-like_CS"/>
</dbReference>
<dbReference type="GO" id="GO:0016887">
    <property type="term" value="F:ATP hydrolysis activity"/>
    <property type="evidence" value="ECO:0007669"/>
    <property type="project" value="InterPro"/>
</dbReference>
<evidence type="ECO:0000256" key="2">
    <source>
        <dbReference type="ARBA" id="ARBA00022448"/>
    </source>
</evidence>
<dbReference type="GO" id="GO:0015807">
    <property type="term" value="P:L-amino acid transport"/>
    <property type="evidence" value="ECO:0007669"/>
    <property type="project" value="TreeGrafter"/>
</dbReference>
<evidence type="ECO:0000256" key="1">
    <source>
        <dbReference type="ARBA" id="ARBA00005417"/>
    </source>
</evidence>
<dbReference type="InterPro" id="IPR003439">
    <property type="entry name" value="ABC_transporter-like_ATP-bd"/>
</dbReference>
<evidence type="ECO:0000259" key="6">
    <source>
        <dbReference type="PROSITE" id="PS50893"/>
    </source>
</evidence>
<protein>
    <submittedName>
        <fullName evidence="7">Amino acid/amide ABC transporter ATP-binding protein 2 (HAAT family)</fullName>
    </submittedName>
</protein>
<dbReference type="Pfam" id="PF00005">
    <property type="entry name" value="ABC_tran"/>
    <property type="match status" value="1"/>
</dbReference>
<dbReference type="GO" id="GO:0005524">
    <property type="term" value="F:ATP binding"/>
    <property type="evidence" value="ECO:0007669"/>
    <property type="project" value="UniProtKB-KW"/>
</dbReference>
<dbReference type="Gene3D" id="3.40.50.300">
    <property type="entry name" value="P-loop containing nucleotide triphosphate hydrolases"/>
    <property type="match status" value="1"/>
</dbReference>
<proteinExistence type="inferred from homology"/>
<reference evidence="7 8" key="1">
    <citation type="submission" date="2018-10" db="EMBL/GenBank/DDBJ databases">
        <title>Genomic Encyclopedia of Archaeal and Bacterial Type Strains, Phase II (KMG-II): from individual species to whole genera.</title>
        <authorList>
            <person name="Goeker M."/>
        </authorList>
    </citation>
    <scope>NUCLEOTIDE SEQUENCE [LARGE SCALE GENOMIC DNA]</scope>
    <source>
        <strain evidence="7 8">DSM 16510</strain>
    </source>
</reference>
<dbReference type="InterPro" id="IPR027417">
    <property type="entry name" value="P-loop_NTPase"/>
</dbReference>
<keyword evidence="8" id="KW-1185">Reference proteome</keyword>
<dbReference type="PANTHER" id="PTHR43820">
    <property type="entry name" value="HIGH-AFFINITY BRANCHED-CHAIN AMINO ACID TRANSPORT ATP-BINDING PROTEIN LIVF"/>
    <property type="match status" value="1"/>
</dbReference>
<dbReference type="GO" id="GO:0015658">
    <property type="term" value="F:branched-chain amino acid transmembrane transporter activity"/>
    <property type="evidence" value="ECO:0007669"/>
    <property type="project" value="TreeGrafter"/>
</dbReference>
<dbReference type="Proteomes" id="UP000267841">
    <property type="component" value="Unassembled WGS sequence"/>
</dbReference>
<dbReference type="SMART" id="SM00382">
    <property type="entry name" value="AAA"/>
    <property type="match status" value="1"/>
</dbReference>
<gene>
    <name evidence="7" type="ORF">BCF55_1539</name>
</gene>
<evidence type="ECO:0000256" key="5">
    <source>
        <dbReference type="ARBA" id="ARBA00022970"/>
    </source>
</evidence>